<dbReference type="CDD" id="cd00009">
    <property type="entry name" value="AAA"/>
    <property type="match status" value="1"/>
</dbReference>
<dbReference type="Gene3D" id="1.10.8.60">
    <property type="match status" value="1"/>
</dbReference>
<comment type="similarity">
    <text evidence="1">Belongs to the DnaX/STICHEL family.</text>
</comment>
<evidence type="ECO:0000256" key="5">
    <source>
        <dbReference type="ARBA" id="ARBA00022833"/>
    </source>
</evidence>
<evidence type="ECO:0000256" key="1">
    <source>
        <dbReference type="ARBA" id="ARBA00006360"/>
    </source>
</evidence>
<name>A0A2T2WWL8_9FIRM</name>
<sequence>MAHQALYRIYRPRSFEEVTGQGRIVETLRQAVRQGRLTHAYLFSGPRGTGKTSVARILAKAVQCEAPTSQGEPCLECSACIAMEKGQHLDVFEIDAASNRGIDEIREIKGRIDQSPVMGRYRIYIIDEVHMLTSEAFNALLKTLEEPPGHVIFVLATTEPQKLPVTVLSRCQRYEFQRLGVALIEERLRQVMDEEGVRAEPEALELIAEYADGALRDALSLLDQAVAVEGKDITYNKVAELVGTVEPVMMEEIMSAVVSETHDMGELMRLLDSIYREGKDYRLVLRGIARQIRDIVMYRQAGKELFPHYRQAWLQKLDKGLPADISFTAWFHAIELLAEADSRLRSGFPAQLSVELALFKIREELAQNPESSAHSTTRFEGGNKPRSLRADSSPNPSPSSGTAADPESGTMSRGRTSVDSSEPSAAIPHDQSLTSFLDIIRQERPSTYALLQQANIQQTEKSLRIVFSFPALRDLMMSSHHKALLEQVLRRVYGPEMQYYLLVSTEHPQATAEPSKSKSQEDGNPLLSDIRSWLGTELPVKTIEESGQGG</sequence>
<feature type="compositionally biased region" description="Polar residues" evidence="9">
    <location>
        <begin position="390"/>
        <end position="402"/>
    </location>
</feature>
<keyword evidence="7" id="KW-0808">Transferase</keyword>
<dbReference type="GO" id="GO:0046872">
    <property type="term" value="F:metal ion binding"/>
    <property type="evidence" value="ECO:0007669"/>
    <property type="project" value="UniProtKB-KW"/>
</dbReference>
<dbReference type="InterPro" id="IPR003593">
    <property type="entry name" value="AAA+_ATPase"/>
</dbReference>
<dbReference type="CDD" id="cd18137">
    <property type="entry name" value="HLD_clamp_pol_III_gamma_tau"/>
    <property type="match status" value="1"/>
</dbReference>
<keyword evidence="3" id="KW-0479">Metal-binding</keyword>
<organism evidence="11 12">
    <name type="scientific">Sulfobacillus benefaciens</name>
    <dbReference type="NCBI Taxonomy" id="453960"/>
    <lineage>
        <taxon>Bacteria</taxon>
        <taxon>Bacillati</taxon>
        <taxon>Bacillota</taxon>
        <taxon>Clostridia</taxon>
        <taxon>Eubacteriales</taxon>
        <taxon>Clostridiales Family XVII. Incertae Sedis</taxon>
        <taxon>Sulfobacillus</taxon>
    </lineage>
</organism>
<evidence type="ECO:0000256" key="7">
    <source>
        <dbReference type="ARBA" id="ARBA00022932"/>
    </source>
</evidence>
<dbReference type="InterPro" id="IPR001270">
    <property type="entry name" value="ClpA/B"/>
</dbReference>
<evidence type="ECO:0000256" key="3">
    <source>
        <dbReference type="ARBA" id="ARBA00022723"/>
    </source>
</evidence>
<dbReference type="PANTHER" id="PTHR11669">
    <property type="entry name" value="REPLICATION FACTOR C / DNA POLYMERASE III GAMMA-TAU SUBUNIT"/>
    <property type="match status" value="1"/>
</dbReference>
<evidence type="ECO:0000256" key="2">
    <source>
        <dbReference type="ARBA" id="ARBA00012417"/>
    </source>
</evidence>
<keyword evidence="7" id="KW-0239">DNA-directed DNA polymerase</keyword>
<dbReference type="FunFam" id="1.10.8.60:FF:000013">
    <property type="entry name" value="DNA polymerase III subunit gamma/tau"/>
    <property type="match status" value="1"/>
</dbReference>
<keyword evidence="6" id="KW-0067">ATP-binding</keyword>
<reference evidence="11 12" key="1">
    <citation type="journal article" date="2014" name="BMC Genomics">
        <title>Comparison of environmental and isolate Sulfobacillus genomes reveals diverse carbon, sulfur, nitrogen, and hydrogen metabolisms.</title>
        <authorList>
            <person name="Justice N.B."/>
            <person name="Norman A."/>
            <person name="Brown C.T."/>
            <person name="Singh A."/>
            <person name="Thomas B.C."/>
            <person name="Banfield J.F."/>
        </authorList>
    </citation>
    <scope>NUCLEOTIDE SEQUENCE [LARGE SCALE GENOMIC DNA]</scope>
    <source>
        <strain evidence="11">AMDSBA1</strain>
    </source>
</reference>
<dbReference type="SUPFAM" id="SSF48019">
    <property type="entry name" value="post-AAA+ oligomerization domain-like"/>
    <property type="match status" value="1"/>
</dbReference>
<dbReference type="NCBIfam" id="NF004046">
    <property type="entry name" value="PRK05563.1"/>
    <property type="match status" value="1"/>
</dbReference>
<evidence type="ECO:0000256" key="8">
    <source>
        <dbReference type="ARBA" id="ARBA00049244"/>
    </source>
</evidence>
<dbReference type="Pfam" id="PF13177">
    <property type="entry name" value="DNA_pol3_delta2"/>
    <property type="match status" value="1"/>
</dbReference>
<dbReference type="SMART" id="SM00382">
    <property type="entry name" value="AAA"/>
    <property type="match status" value="1"/>
</dbReference>
<accession>A0A2T2WWL8</accession>
<evidence type="ECO:0000256" key="9">
    <source>
        <dbReference type="SAM" id="MobiDB-lite"/>
    </source>
</evidence>
<gene>
    <name evidence="11" type="ORF">C7B43_13395</name>
</gene>
<evidence type="ECO:0000313" key="12">
    <source>
        <dbReference type="Proteomes" id="UP000242699"/>
    </source>
</evidence>
<dbReference type="GO" id="GO:0005524">
    <property type="term" value="F:ATP binding"/>
    <property type="evidence" value="ECO:0007669"/>
    <property type="project" value="UniProtKB-KW"/>
</dbReference>
<dbReference type="NCBIfam" id="TIGR02397">
    <property type="entry name" value="dnaX_nterm"/>
    <property type="match status" value="1"/>
</dbReference>
<protein>
    <recommendedName>
        <fullName evidence="2">DNA-directed DNA polymerase</fullName>
        <ecNumber evidence="2">2.7.7.7</ecNumber>
    </recommendedName>
</protein>
<dbReference type="FunFam" id="3.40.50.300:FF:000014">
    <property type="entry name" value="DNA polymerase III subunit gamma/tau"/>
    <property type="match status" value="1"/>
</dbReference>
<dbReference type="Gene3D" id="3.40.50.300">
    <property type="entry name" value="P-loop containing nucleotide triphosphate hydrolases"/>
    <property type="match status" value="1"/>
</dbReference>
<comment type="catalytic activity">
    <reaction evidence="8">
        <text>DNA(n) + a 2'-deoxyribonucleoside 5'-triphosphate = DNA(n+1) + diphosphate</text>
        <dbReference type="Rhea" id="RHEA:22508"/>
        <dbReference type="Rhea" id="RHEA-COMP:17339"/>
        <dbReference type="Rhea" id="RHEA-COMP:17340"/>
        <dbReference type="ChEBI" id="CHEBI:33019"/>
        <dbReference type="ChEBI" id="CHEBI:61560"/>
        <dbReference type="ChEBI" id="CHEBI:173112"/>
        <dbReference type="EC" id="2.7.7.7"/>
    </reaction>
</comment>
<feature type="domain" description="AAA+ ATPase" evidence="10">
    <location>
        <begin position="37"/>
        <end position="198"/>
    </location>
</feature>
<dbReference type="EC" id="2.7.7.7" evidence="2"/>
<keyword evidence="7" id="KW-0548">Nucleotidyltransferase</keyword>
<dbReference type="GO" id="GO:0003887">
    <property type="term" value="F:DNA-directed DNA polymerase activity"/>
    <property type="evidence" value="ECO:0007669"/>
    <property type="project" value="UniProtKB-KW"/>
</dbReference>
<dbReference type="GO" id="GO:0006261">
    <property type="term" value="P:DNA-templated DNA replication"/>
    <property type="evidence" value="ECO:0007669"/>
    <property type="project" value="TreeGrafter"/>
</dbReference>
<keyword evidence="4" id="KW-0547">Nucleotide-binding</keyword>
<proteinExistence type="inferred from homology"/>
<dbReference type="PANTHER" id="PTHR11669:SF0">
    <property type="entry name" value="PROTEIN STICHEL-LIKE 2"/>
    <property type="match status" value="1"/>
</dbReference>
<feature type="region of interest" description="Disordered" evidence="9">
    <location>
        <begin position="368"/>
        <end position="428"/>
    </location>
</feature>
<dbReference type="InterPro" id="IPR045085">
    <property type="entry name" value="HLD_clamp_pol_III_gamma_tau"/>
</dbReference>
<evidence type="ECO:0000313" key="11">
    <source>
        <dbReference type="EMBL" id="PSR26647.1"/>
    </source>
</evidence>
<dbReference type="Pfam" id="PF22608">
    <property type="entry name" value="DNAX_ATPase_lid"/>
    <property type="match status" value="1"/>
</dbReference>
<dbReference type="GO" id="GO:0009360">
    <property type="term" value="C:DNA polymerase III complex"/>
    <property type="evidence" value="ECO:0007669"/>
    <property type="project" value="InterPro"/>
</dbReference>
<dbReference type="InterPro" id="IPR027417">
    <property type="entry name" value="P-loop_NTPase"/>
</dbReference>
<dbReference type="Proteomes" id="UP000242699">
    <property type="component" value="Unassembled WGS sequence"/>
</dbReference>
<feature type="compositionally biased region" description="Polar residues" evidence="9">
    <location>
        <begin position="409"/>
        <end position="423"/>
    </location>
</feature>
<dbReference type="PRINTS" id="PR00300">
    <property type="entry name" value="CLPPROTEASEA"/>
</dbReference>
<dbReference type="AlphaFoldDB" id="A0A2T2WWL8"/>
<dbReference type="InterPro" id="IPR012763">
    <property type="entry name" value="DNA_pol_III_sug/sutau_N"/>
</dbReference>
<dbReference type="SUPFAM" id="SSF52540">
    <property type="entry name" value="P-loop containing nucleoside triphosphate hydrolases"/>
    <property type="match status" value="1"/>
</dbReference>
<evidence type="ECO:0000256" key="6">
    <source>
        <dbReference type="ARBA" id="ARBA00022840"/>
    </source>
</evidence>
<feature type="compositionally biased region" description="Polar residues" evidence="9">
    <location>
        <begin position="368"/>
        <end position="378"/>
    </location>
</feature>
<dbReference type="GO" id="GO:0003677">
    <property type="term" value="F:DNA binding"/>
    <property type="evidence" value="ECO:0007669"/>
    <property type="project" value="InterPro"/>
</dbReference>
<dbReference type="EMBL" id="PXYT01000034">
    <property type="protein sequence ID" value="PSR26647.1"/>
    <property type="molecule type" value="Genomic_DNA"/>
</dbReference>
<dbReference type="InterPro" id="IPR008921">
    <property type="entry name" value="DNA_pol3_clamp-load_cplx_C"/>
</dbReference>
<dbReference type="InterPro" id="IPR050238">
    <property type="entry name" value="DNA_Rep/Repair_Clamp_Loader"/>
</dbReference>
<evidence type="ECO:0000256" key="4">
    <source>
        <dbReference type="ARBA" id="ARBA00022741"/>
    </source>
</evidence>
<keyword evidence="5" id="KW-0862">Zinc</keyword>
<evidence type="ECO:0000259" key="10">
    <source>
        <dbReference type="SMART" id="SM00382"/>
    </source>
</evidence>
<comment type="caution">
    <text evidence="11">The sequence shown here is derived from an EMBL/GenBank/DDBJ whole genome shotgun (WGS) entry which is preliminary data.</text>
</comment>